<name>A0A2P6N013_9EUKA</name>
<keyword evidence="1" id="KW-0812">Transmembrane</keyword>
<dbReference type="Proteomes" id="UP000241769">
    <property type="component" value="Unassembled WGS sequence"/>
</dbReference>
<comment type="caution">
    <text evidence="2">The sequence shown here is derived from an EMBL/GenBank/DDBJ whole genome shotgun (WGS) entry which is preliminary data.</text>
</comment>
<evidence type="ECO:0000313" key="2">
    <source>
        <dbReference type="EMBL" id="PRP77301.1"/>
    </source>
</evidence>
<protein>
    <submittedName>
        <fullName evidence="2">Uncharacterized protein</fullName>
    </submittedName>
</protein>
<keyword evidence="1" id="KW-1133">Transmembrane helix</keyword>
<gene>
    <name evidence="2" type="ORF">PROFUN_05546</name>
</gene>
<reference evidence="2 3" key="1">
    <citation type="journal article" date="2018" name="Genome Biol. Evol.">
        <title>Multiple Roots of Fruiting Body Formation in Amoebozoa.</title>
        <authorList>
            <person name="Hillmann F."/>
            <person name="Forbes G."/>
            <person name="Novohradska S."/>
            <person name="Ferling I."/>
            <person name="Riege K."/>
            <person name="Groth M."/>
            <person name="Westermann M."/>
            <person name="Marz M."/>
            <person name="Spaller T."/>
            <person name="Winckler T."/>
            <person name="Schaap P."/>
            <person name="Glockner G."/>
        </authorList>
    </citation>
    <scope>NUCLEOTIDE SEQUENCE [LARGE SCALE GENOMIC DNA]</scope>
    <source>
        <strain evidence="2 3">Jena</strain>
    </source>
</reference>
<dbReference type="EMBL" id="MDYQ01000269">
    <property type="protein sequence ID" value="PRP77301.1"/>
    <property type="molecule type" value="Genomic_DNA"/>
</dbReference>
<evidence type="ECO:0000256" key="1">
    <source>
        <dbReference type="SAM" id="Phobius"/>
    </source>
</evidence>
<sequence length="133" mass="15106">MTAQLNGKPGQPLVIDWFCNYQIIPVIIFVIDCSEMAWLRAKKLDKTYDRLSHHNPIYSSQQGVNSPPPVDSGTLHHPSLLLSRIAIPPPSTSIYIYLFCYFFRVSPLDCRVKNYQLASNGLVTLNRVKLISE</sequence>
<keyword evidence="3" id="KW-1185">Reference proteome</keyword>
<feature type="transmembrane region" description="Helical" evidence="1">
    <location>
        <begin position="20"/>
        <end position="39"/>
    </location>
</feature>
<keyword evidence="1" id="KW-0472">Membrane</keyword>
<evidence type="ECO:0000313" key="3">
    <source>
        <dbReference type="Proteomes" id="UP000241769"/>
    </source>
</evidence>
<dbReference type="AlphaFoldDB" id="A0A2P6N013"/>
<accession>A0A2P6N013</accession>
<proteinExistence type="predicted"/>
<dbReference type="InParanoid" id="A0A2P6N013"/>
<organism evidence="2 3">
    <name type="scientific">Planoprotostelium fungivorum</name>
    <dbReference type="NCBI Taxonomy" id="1890364"/>
    <lineage>
        <taxon>Eukaryota</taxon>
        <taxon>Amoebozoa</taxon>
        <taxon>Evosea</taxon>
        <taxon>Variosea</taxon>
        <taxon>Cavosteliida</taxon>
        <taxon>Cavosteliaceae</taxon>
        <taxon>Planoprotostelium</taxon>
    </lineage>
</organism>